<accession>A0ABW5UFH4</accession>
<feature type="signal peptide" evidence="1">
    <location>
        <begin position="1"/>
        <end position="22"/>
    </location>
</feature>
<dbReference type="PROSITE" id="PS51257">
    <property type="entry name" value="PROKAR_LIPOPROTEIN"/>
    <property type="match status" value="1"/>
</dbReference>
<keyword evidence="1" id="KW-0732">Signal</keyword>
<protein>
    <submittedName>
        <fullName evidence="2">Uncharacterized protein</fullName>
    </submittedName>
</protein>
<name>A0ABW5UFH4_9SPHI</name>
<feature type="chain" id="PRO_5047306056" evidence="1">
    <location>
        <begin position="23"/>
        <end position="326"/>
    </location>
</feature>
<keyword evidence="3" id="KW-1185">Reference proteome</keyword>
<dbReference type="RefSeq" id="WP_066757317.1">
    <property type="nucleotide sequence ID" value="NZ_JBHUMB010000007.1"/>
</dbReference>
<dbReference type="Proteomes" id="UP001597418">
    <property type="component" value="Unassembled WGS sequence"/>
</dbReference>
<reference evidence="3" key="1">
    <citation type="journal article" date="2019" name="Int. J. Syst. Evol. Microbiol.">
        <title>The Global Catalogue of Microorganisms (GCM) 10K type strain sequencing project: providing services to taxonomists for standard genome sequencing and annotation.</title>
        <authorList>
            <consortium name="The Broad Institute Genomics Platform"/>
            <consortium name="The Broad Institute Genome Sequencing Center for Infectious Disease"/>
            <person name="Wu L."/>
            <person name="Ma J."/>
        </authorList>
    </citation>
    <scope>NUCLEOTIDE SEQUENCE [LARGE SCALE GENOMIC DNA]</scope>
    <source>
        <strain evidence="3">KCTC 42247</strain>
    </source>
</reference>
<proteinExistence type="predicted"/>
<gene>
    <name evidence="2" type="ORF">ACFSQ6_08975</name>
</gene>
<evidence type="ECO:0000313" key="3">
    <source>
        <dbReference type="Proteomes" id="UP001597418"/>
    </source>
</evidence>
<dbReference type="EMBL" id="JBHUMB010000007">
    <property type="protein sequence ID" value="MFD2743529.1"/>
    <property type="molecule type" value="Genomic_DNA"/>
</dbReference>
<sequence length="326" mass="37016">MNLQHFRHTLFLFILASITLLACQKQTPKLEIVPENYKNFSISSGLATHIKISGEPWVVDYVKLEDTQSDVVDSNGQALRLDGLDTIYAANGWLSMAKSDNGAALFLRLKENFEQTPRTVRIGLDANGQKEELKITQHRASRYRIVGKKIKELTNLRKEYTSDHECSPLQLINGSSEVKSMATEQIFQNVKHSSTFESEDYGAFAWLGSEQDSMLFMEELAVEGGSRWSPPVKYKEGTTQTSYLDENGSRTHFDVDPYRKLQLSGKMTYVERTCEYIFTIQNEDSNDRFDISGVWKQILPIHTTIIIESNTPIVSIAESNNVDHTD</sequence>
<organism evidence="2 3">
    <name type="scientific">Sphingobacterium populi</name>
    <dbReference type="NCBI Taxonomy" id="1812824"/>
    <lineage>
        <taxon>Bacteria</taxon>
        <taxon>Pseudomonadati</taxon>
        <taxon>Bacteroidota</taxon>
        <taxon>Sphingobacteriia</taxon>
        <taxon>Sphingobacteriales</taxon>
        <taxon>Sphingobacteriaceae</taxon>
        <taxon>Sphingobacterium</taxon>
    </lineage>
</organism>
<evidence type="ECO:0000256" key="1">
    <source>
        <dbReference type="SAM" id="SignalP"/>
    </source>
</evidence>
<comment type="caution">
    <text evidence="2">The sequence shown here is derived from an EMBL/GenBank/DDBJ whole genome shotgun (WGS) entry which is preliminary data.</text>
</comment>
<evidence type="ECO:0000313" key="2">
    <source>
        <dbReference type="EMBL" id="MFD2743529.1"/>
    </source>
</evidence>